<accession>A0A1F6LRX8</accession>
<sequence length="61" mass="7123">MSGHTRCIVTNVWVKSKFCRGCATEPLLCMVVICITLYYKSQGSKKERHERPLFFKRTNLI</sequence>
<evidence type="ECO:0000313" key="2">
    <source>
        <dbReference type="Proteomes" id="UP000176329"/>
    </source>
</evidence>
<name>A0A1F6LRX8_9BACT</name>
<organism evidence="1 2">
    <name type="scientific">Candidatus Magasanikbacteria bacterium RIFCSPHIGHO2_01_FULL_50_8</name>
    <dbReference type="NCBI Taxonomy" id="1798674"/>
    <lineage>
        <taxon>Bacteria</taxon>
        <taxon>Candidatus Magasanikiibacteriota</taxon>
    </lineage>
</organism>
<evidence type="ECO:0000313" key="1">
    <source>
        <dbReference type="EMBL" id="OGH62065.1"/>
    </source>
</evidence>
<gene>
    <name evidence="1" type="ORF">A2848_02985</name>
</gene>
<dbReference type="Proteomes" id="UP000176329">
    <property type="component" value="Unassembled WGS sequence"/>
</dbReference>
<reference evidence="1 2" key="1">
    <citation type="journal article" date="2016" name="Nat. Commun.">
        <title>Thousands of microbial genomes shed light on interconnected biogeochemical processes in an aquifer system.</title>
        <authorList>
            <person name="Anantharaman K."/>
            <person name="Brown C.T."/>
            <person name="Hug L.A."/>
            <person name="Sharon I."/>
            <person name="Castelle C.J."/>
            <person name="Probst A.J."/>
            <person name="Thomas B.C."/>
            <person name="Singh A."/>
            <person name="Wilkins M.J."/>
            <person name="Karaoz U."/>
            <person name="Brodie E.L."/>
            <person name="Williams K.H."/>
            <person name="Hubbard S.S."/>
            <person name="Banfield J.F."/>
        </authorList>
    </citation>
    <scope>NUCLEOTIDE SEQUENCE [LARGE SCALE GENOMIC DNA]</scope>
</reference>
<proteinExistence type="predicted"/>
<protein>
    <submittedName>
        <fullName evidence="1">Uncharacterized protein</fullName>
    </submittedName>
</protein>
<dbReference type="EMBL" id="MFPV01000022">
    <property type="protein sequence ID" value="OGH62065.1"/>
    <property type="molecule type" value="Genomic_DNA"/>
</dbReference>
<dbReference type="AlphaFoldDB" id="A0A1F6LRX8"/>
<comment type="caution">
    <text evidence="1">The sequence shown here is derived from an EMBL/GenBank/DDBJ whole genome shotgun (WGS) entry which is preliminary data.</text>
</comment>